<gene>
    <name evidence="1" type="ORF">BRAN1462_LOCUS49995</name>
</gene>
<name>A0A7S2VGQ0_9DINO</name>
<accession>A0A7S2VGQ0</accession>
<sequence length="141" mass="15467">MDVLVVDGAVFHAGGTSGAEKARILKRALRIPDAEALLPTVGEQGRCMLVRETEDEWELLIPHGYLERARIEERPICHFRRHAQMPCTAAWIAAGEDEGGAGCWERWPSGPVLPERLQELAPDLDPERALGAALRNPGDAP</sequence>
<dbReference type="AlphaFoldDB" id="A0A7S2VGQ0"/>
<evidence type="ECO:0000313" key="1">
    <source>
        <dbReference type="EMBL" id="CAD9630779.1"/>
    </source>
</evidence>
<organism evidence="1">
    <name type="scientific">Zooxanthella nutricula</name>
    <dbReference type="NCBI Taxonomy" id="1333877"/>
    <lineage>
        <taxon>Eukaryota</taxon>
        <taxon>Sar</taxon>
        <taxon>Alveolata</taxon>
        <taxon>Dinophyceae</taxon>
        <taxon>Peridiniales</taxon>
        <taxon>Peridiniales incertae sedis</taxon>
        <taxon>Zooxanthella</taxon>
    </lineage>
</organism>
<reference evidence="1" key="1">
    <citation type="submission" date="2021-01" db="EMBL/GenBank/DDBJ databases">
        <authorList>
            <person name="Corre E."/>
            <person name="Pelletier E."/>
            <person name="Niang G."/>
            <person name="Scheremetjew M."/>
            <person name="Finn R."/>
            <person name="Kale V."/>
            <person name="Holt S."/>
            <person name="Cochrane G."/>
            <person name="Meng A."/>
            <person name="Brown T."/>
            <person name="Cohen L."/>
        </authorList>
    </citation>
    <scope>NUCLEOTIDE SEQUENCE</scope>
    <source>
        <strain evidence="1">RCC3387</strain>
    </source>
</reference>
<proteinExistence type="predicted"/>
<protein>
    <submittedName>
        <fullName evidence="1">Uncharacterized protein</fullName>
    </submittedName>
</protein>
<dbReference type="EMBL" id="HBGW01078660">
    <property type="protein sequence ID" value="CAD9630779.1"/>
    <property type="molecule type" value="Transcribed_RNA"/>
</dbReference>